<keyword evidence="4" id="KW-1185">Reference proteome</keyword>
<accession>A0A6G8FL87</accession>
<evidence type="ECO:0000313" key="3">
    <source>
        <dbReference type="EMBL" id="QIM17114.1"/>
    </source>
</evidence>
<feature type="region of interest" description="Disordered" evidence="1">
    <location>
        <begin position="1"/>
        <end position="25"/>
    </location>
</feature>
<evidence type="ECO:0000256" key="1">
    <source>
        <dbReference type="SAM" id="MobiDB-lite"/>
    </source>
</evidence>
<protein>
    <recommendedName>
        <fullName evidence="5">Thioredoxin-like fold domain-containing protein</fullName>
    </recommendedName>
</protein>
<feature type="compositionally biased region" description="Pro residues" evidence="1">
    <location>
        <begin position="7"/>
        <end position="16"/>
    </location>
</feature>
<dbReference type="RefSeq" id="WP_166325165.1">
    <property type="nucleotide sequence ID" value="NZ_CP049934.1"/>
</dbReference>
<proteinExistence type="predicted"/>
<evidence type="ECO:0000313" key="4">
    <source>
        <dbReference type="Proteomes" id="UP000501387"/>
    </source>
</evidence>
<dbReference type="CDD" id="cd02972">
    <property type="entry name" value="DsbA_family"/>
    <property type="match status" value="1"/>
</dbReference>
<feature type="transmembrane region" description="Helical" evidence="2">
    <location>
        <begin position="32"/>
        <end position="53"/>
    </location>
</feature>
<dbReference type="KEGG" id="lins:G7067_12980"/>
<evidence type="ECO:0000256" key="2">
    <source>
        <dbReference type="SAM" id="Phobius"/>
    </source>
</evidence>
<feature type="region of interest" description="Disordered" evidence="1">
    <location>
        <begin position="56"/>
        <end position="90"/>
    </location>
</feature>
<sequence length="234" mass="24784">MSAPQTPQTPGPPPHPYASSGGNPGSGRRRGLIFGAIGVAVVLIVATIVFVVLSNSNNPNNGGDKNDSSNSSDSAEVAKPVPTTPANVTRWPANMATGSIAFTGDDGKVTVVKSEALPEGAQPLVSNLAPTADGAEPNRIQLYVDYRCPYCSLFEAANVDSFEAVLASGDTVLELHPLAFLDKFSAGTYYSSRASGRWRVSWIRSRNTPGTPTRRCSIRISSRKKARVHTPMKN</sequence>
<dbReference type="Proteomes" id="UP000501387">
    <property type="component" value="Chromosome"/>
</dbReference>
<dbReference type="EMBL" id="CP049934">
    <property type="protein sequence ID" value="QIM17114.1"/>
    <property type="molecule type" value="Genomic_DNA"/>
</dbReference>
<organism evidence="3 4">
    <name type="scientific">Leucobacter insecticola</name>
    <dbReference type="NCBI Taxonomy" id="2714934"/>
    <lineage>
        <taxon>Bacteria</taxon>
        <taxon>Bacillati</taxon>
        <taxon>Actinomycetota</taxon>
        <taxon>Actinomycetes</taxon>
        <taxon>Micrococcales</taxon>
        <taxon>Microbacteriaceae</taxon>
        <taxon>Leucobacter</taxon>
    </lineage>
</organism>
<keyword evidence="2" id="KW-0812">Transmembrane</keyword>
<keyword evidence="2" id="KW-1133">Transmembrane helix</keyword>
<dbReference type="Gene3D" id="3.40.30.10">
    <property type="entry name" value="Glutaredoxin"/>
    <property type="match status" value="1"/>
</dbReference>
<name>A0A6G8FL87_9MICO</name>
<evidence type="ECO:0008006" key="5">
    <source>
        <dbReference type="Google" id="ProtNLM"/>
    </source>
</evidence>
<dbReference type="AlphaFoldDB" id="A0A6G8FL87"/>
<feature type="compositionally biased region" description="Low complexity" evidence="1">
    <location>
        <begin position="56"/>
        <end position="74"/>
    </location>
</feature>
<reference evidence="3 4" key="1">
    <citation type="submission" date="2020-03" db="EMBL/GenBank/DDBJ databases">
        <title>Leucobacter sp. nov., isolated from beetles.</title>
        <authorList>
            <person name="Hyun D.-W."/>
            <person name="Bae J.-W."/>
        </authorList>
    </citation>
    <scope>NUCLEOTIDE SEQUENCE [LARGE SCALE GENOMIC DNA]</scope>
    <source>
        <strain evidence="3 4">HDW9B</strain>
    </source>
</reference>
<keyword evidence="2" id="KW-0472">Membrane</keyword>
<gene>
    <name evidence="3" type="ORF">G7067_12980</name>
</gene>